<feature type="domain" description="Aminotransferase-like plant mobile" evidence="2">
    <location>
        <begin position="13"/>
        <end position="55"/>
    </location>
</feature>
<protein>
    <recommendedName>
        <fullName evidence="2">Aminotransferase-like plant mobile domain-containing protein</fullName>
    </recommendedName>
</protein>
<evidence type="ECO:0000313" key="3">
    <source>
        <dbReference type="EMBL" id="KAF6169123.1"/>
    </source>
</evidence>
<dbReference type="PANTHER" id="PTHR46033">
    <property type="entry name" value="PROTEIN MAIN-LIKE 2"/>
    <property type="match status" value="1"/>
</dbReference>
<dbReference type="InterPro" id="IPR044824">
    <property type="entry name" value="MAIN-like"/>
</dbReference>
<dbReference type="AlphaFoldDB" id="A0A7J7NPT7"/>
<dbReference type="PANTHER" id="PTHR46033:SF8">
    <property type="entry name" value="PROTEIN MAINTENANCE OF MERISTEMS-LIKE"/>
    <property type="match status" value="1"/>
</dbReference>
<sequence length="336" mass="38796">MGFANFCSINAGNSDNRLIHALVERWWPSTHTFHFPCGELGFTLLDLIMLTGISFGRGRELPYDKRYSKLEKAEKMFPGITSSDMRYGVYEIETSRGRSCFSDGHPEGSIDVSPIRPRYALVFRRPVYTSDDQLDSVPYNPLQEIIKFPRYDRELYQSQKDVDFYDGRDYLVLDVDYMTYWRLIHPNPKIGCTLVKRTGNFWSVGRDLVRPDVILPPTSSLATSSQVQDYGVQATGDPRDMEWFMDVAGPNDQRGQIPIPVMKVSYPCPPMYSTDELRHQNQGLRYTAYEESRQLTDSNIELRRELSRAQEVIREAFNRLAEMSISYQTKPVVQCT</sequence>
<feature type="coiled-coil region" evidence="1">
    <location>
        <begin position="292"/>
        <end position="319"/>
    </location>
</feature>
<name>A0A7J7NPT7_9MAGN</name>
<organism evidence="3 4">
    <name type="scientific">Kingdonia uniflora</name>
    <dbReference type="NCBI Taxonomy" id="39325"/>
    <lineage>
        <taxon>Eukaryota</taxon>
        <taxon>Viridiplantae</taxon>
        <taxon>Streptophyta</taxon>
        <taxon>Embryophyta</taxon>
        <taxon>Tracheophyta</taxon>
        <taxon>Spermatophyta</taxon>
        <taxon>Magnoliopsida</taxon>
        <taxon>Ranunculales</taxon>
        <taxon>Circaeasteraceae</taxon>
        <taxon>Kingdonia</taxon>
    </lineage>
</organism>
<evidence type="ECO:0000313" key="4">
    <source>
        <dbReference type="Proteomes" id="UP000541444"/>
    </source>
</evidence>
<dbReference type="Pfam" id="PF10536">
    <property type="entry name" value="PMD"/>
    <property type="match status" value="1"/>
</dbReference>
<reference evidence="3 4" key="1">
    <citation type="journal article" date="2020" name="IScience">
        <title>Genome Sequencing of the Endangered Kingdonia uniflora (Circaeasteraceae, Ranunculales) Reveals Potential Mechanisms of Evolutionary Specialization.</title>
        <authorList>
            <person name="Sun Y."/>
            <person name="Deng T."/>
            <person name="Zhang A."/>
            <person name="Moore M.J."/>
            <person name="Landis J.B."/>
            <person name="Lin N."/>
            <person name="Zhang H."/>
            <person name="Zhang X."/>
            <person name="Huang J."/>
            <person name="Zhang X."/>
            <person name="Sun H."/>
            <person name="Wang H."/>
        </authorList>
    </citation>
    <scope>NUCLEOTIDE SEQUENCE [LARGE SCALE GENOMIC DNA]</scope>
    <source>
        <strain evidence="3">TB1705</strain>
        <tissue evidence="3">Leaf</tissue>
    </source>
</reference>
<accession>A0A7J7NPT7</accession>
<keyword evidence="4" id="KW-1185">Reference proteome</keyword>
<keyword evidence="1" id="KW-0175">Coiled coil</keyword>
<dbReference type="Proteomes" id="UP000541444">
    <property type="component" value="Unassembled WGS sequence"/>
</dbReference>
<evidence type="ECO:0000256" key="1">
    <source>
        <dbReference type="SAM" id="Coils"/>
    </source>
</evidence>
<comment type="caution">
    <text evidence="3">The sequence shown here is derived from an EMBL/GenBank/DDBJ whole genome shotgun (WGS) entry which is preliminary data.</text>
</comment>
<dbReference type="EMBL" id="JACGCM010000671">
    <property type="protein sequence ID" value="KAF6169123.1"/>
    <property type="molecule type" value="Genomic_DNA"/>
</dbReference>
<evidence type="ECO:0000259" key="2">
    <source>
        <dbReference type="Pfam" id="PF10536"/>
    </source>
</evidence>
<gene>
    <name evidence="3" type="ORF">GIB67_038620</name>
</gene>
<dbReference type="InterPro" id="IPR019557">
    <property type="entry name" value="AminoTfrase-like_pln_mobile"/>
</dbReference>
<dbReference type="GO" id="GO:0010073">
    <property type="term" value="P:meristem maintenance"/>
    <property type="evidence" value="ECO:0007669"/>
    <property type="project" value="InterPro"/>
</dbReference>
<proteinExistence type="predicted"/>